<sequence>MEDKEIVETSTKSKDEQSRTKNTNSQSGQEKNERLLVRNKRYFPQSSSSLSRHSNFPSKTRHKYFHGPNHKKKVSMQEKWWKYIMLTNSEDWQMKKKNIQREENRLKEEKRKLEERQGSVDGSVHLENRTRELEKRSRELKEEEENLMKNIPSKKMINLDEQFLNYVKKSLGLKNNDSSISNYDVDDVEQLWDDFIEINVLNHRGYNDDYEFDAIVKDDSKNKRTEIQNSIDSKNNIKYPEHSKQMVSYNLHATNKDNHHPINGLHEKLTSANHNSKPNNIVSHNVDENDLQQKFNHFSTLDQLKLINRINKNNKTKQNRIIKNNLDIAGLSGNNNQTMGSAKKLTENMTNDIKNFKVILKNGENFKYNDYYKWKDNSEYVNFDSYYNILKNTDGGDSNDMEGNNYESNKNRIIPNNITTKQTVEVPSKLFSLQKNLTIHCNSYFFKRRLECEDNSKSNTQTVSEDTKNKHSSKKQKSSRKIRKKLHEKTQTNLGIKHIVVNDTKSDTKGRALVIEKMNYKFPYNFGKEKIYSEKDLELIFNNETHAEIKKIMKLNLKKINDSISKIKNGSRNSSANHHHWSNVNYYKSHKLIRNKSDNNIDDKDYKPDNNHTNEFMKQTNKTAKGIWFNTLHSLKNNKQFLKHLKSTTYKSNRVIGNSRNSDEESNHFNSDVDLISNNLLNEQNADLITKKIDLQNNIERIQISELKNSKNKTNKLFPYRRRDKNVQDKTNNENRIENLFGLTDNMITIVNHTRNVRPNKTENTVLGLPVGGKYSSHLNWHEKNQYGLPLRNKWESTTEILANSQRHHRLLKVKKRSIEDVNQPEVKRGLIETREDEGIIKNVDESKSINAGITSKDNSYLTNISKYQKRSTVKKDLSETIIASPKNNSNPLRKSPVYYMPNAYDPEMIPDHVPRAYPRDRSFAYPSLKDRTPVILTTVIDLLYFV</sequence>
<dbReference type="KEGG" id="dci:108253797"/>
<dbReference type="GeneID" id="108253797"/>
<keyword evidence="2" id="KW-1185">Reference proteome</keyword>
<feature type="region of interest" description="Disordered" evidence="1">
    <location>
        <begin position="110"/>
        <end position="131"/>
    </location>
</feature>
<feature type="region of interest" description="Disordered" evidence="1">
    <location>
        <begin position="1"/>
        <end position="70"/>
    </location>
</feature>
<accession>A0A1S4EP32</accession>
<reference evidence="3" key="1">
    <citation type="submission" date="2025-08" db="UniProtKB">
        <authorList>
            <consortium name="RefSeq"/>
        </authorList>
    </citation>
    <scope>IDENTIFICATION</scope>
</reference>
<name>A0A1S4EP32_DIACI</name>
<dbReference type="Proteomes" id="UP000079169">
    <property type="component" value="Unplaced"/>
</dbReference>
<feature type="compositionally biased region" description="Basic residues" evidence="1">
    <location>
        <begin position="470"/>
        <end position="487"/>
    </location>
</feature>
<evidence type="ECO:0000313" key="2">
    <source>
        <dbReference type="Proteomes" id="UP000079169"/>
    </source>
</evidence>
<dbReference type="AlphaFoldDB" id="A0A1S4EP32"/>
<feature type="compositionally biased region" description="Basic residues" evidence="1">
    <location>
        <begin position="59"/>
        <end position="70"/>
    </location>
</feature>
<feature type="compositionally biased region" description="Polar residues" evidence="1">
    <location>
        <begin position="20"/>
        <end position="29"/>
    </location>
</feature>
<organism evidence="2 3">
    <name type="scientific">Diaphorina citri</name>
    <name type="common">Asian citrus psyllid</name>
    <dbReference type="NCBI Taxonomy" id="121845"/>
    <lineage>
        <taxon>Eukaryota</taxon>
        <taxon>Metazoa</taxon>
        <taxon>Ecdysozoa</taxon>
        <taxon>Arthropoda</taxon>
        <taxon>Hexapoda</taxon>
        <taxon>Insecta</taxon>
        <taxon>Pterygota</taxon>
        <taxon>Neoptera</taxon>
        <taxon>Paraneoptera</taxon>
        <taxon>Hemiptera</taxon>
        <taxon>Sternorrhyncha</taxon>
        <taxon>Psylloidea</taxon>
        <taxon>Psyllidae</taxon>
        <taxon>Diaphorininae</taxon>
        <taxon>Diaphorina</taxon>
    </lineage>
</organism>
<feature type="compositionally biased region" description="Polar residues" evidence="1">
    <location>
        <begin position="44"/>
        <end position="58"/>
    </location>
</feature>
<dbReference type="PaxDb" id="121845-A0A1S4EP32"/>
<dbReference type="RefSeq" id="XP_017303931.1">
    <property type="nucleotide sequence ID" value="XM_017448442.1"/>
</dbReference>
<protein>
    <submittedName>
        <fullName evidence="3">GATA zinc finger domain-containing protein 14-like</fullName>
    </submittedName>
</protein>
<evidence type="ECO:0000313" key="3">
    <source>
        <dbReference type="RefSeq" id="XP_017303931.1"/>
    </source>
</evidence>
<proteinExistence type="predicted"/>
<feature type="compositionally biased region" description="Basic and acidic residues" evidence="1">
    <location>
        <begin position="1"/>
        <end position="19"/>
    </location>
</feature>
<gene>
    <name evidence="3" type="primary">LOC108253797</name>
</gene>
<feature type="region of interest" description="Disordered" evidence="1">
    <location>
        <begin position="456"/>
        <end position="489"/>
    </location>
</feature>
<evidence type="ECO:0000256" key="1">
    <source>
        <dbReference type="SAM" id="MobiDB-lite"/>
    </source>
</evidence>